<keyword evidence="2 5" id="KW-0808">Transferase</keyword>
<dbReference type="Pfam" id="PF01648">
    <property type="entry name" value="ACPS"/>
    <property type="match status" value="1"/>
</dbReference>
<dbReference type="GO" id="GO:0005829">
    <property type="term" value="C:cytosol"/>
    <property type="evidence" value="ECO:0007669"/>
    <property type="project" value="TreeGrafter"/>
</dbReference>
<comment type="similarity">
    <text evidence="1">Belongs to the P-Pant transferase superfamily. Gsp/Sfp/HetI/AcpT family.</text>
</comment>
<dbReference type="SUPFAM" id="SSF56214">
    <property type="entry name" value="4'-phosphopantetheinyl transferase"/>
    <property type="match status" value="2"/>
</dbReference>
<dbReference type="RefSeq" id="WP_133968366.1">
    <property type="nucleotide sequence ID" value="NZ_SORL01000010.1"/>
</dbReference>
<feature type="domain" description="4'-phosphopantetheinyl transferase N-terminal" evidence="4">
    <location>
        <begin position="49"/>
        <end position="125"/>
    </location>
</feature>
<dbReference type="EMBL" id="SORL01000010">
    <property type="protein sequence ID" value="TDY60950.1"/>
    <property type="molecule type" value="Genomic_DNA"/>
</dbReference>
<protein>
    <submittedName>
        <fullName evidence="5">4'-phosphopantetheinyl transferase</fullName>
    </submittedName>
</protein>
<dbReference type="InterPro" id="IPR050559">
    <property type="entry name" value="P-Pant_transferase_sf"/>
</dbReference>
<dbReference type="PANTHER" id="PTHR12215">
    <property type="entry name" value="PHOSPHOPANTETHEINE TRANSFERASE"/>
    <property type="match status" value="1"/>
</dbReference>
<dbReference type="GO" id="GO:0019878">
    <property type="term" value="P:lysine biosynthetic process via aminoadipic acid"/>
    <property type="evidence" value="ECO:0007669"/>
    <property type="project" value="TreeGrafter"/>
</dbReference>
<dbReference type="Proteomes" id="UP000294824">
    <property type="component" value="Unassembled WGS sequence"/>
</dbReference>
<sequence>MIDSRIKICCEFVKLNSSQIYDSKLDEKGVKLFKFKISDYVDVLSELKMLLNTSEIERAQRYYHQKDSNRFIVCRGLLKLILAKEIGVDVSRIELSKDANKKPFLAFCPELHFNVSHAENYALIALGLQELGVDVEYLSKDFNFTEILPTVFSVPEINAVLTAENKNKTFYKFWTRKEAIVKATGKGIDDNLLKINVLDGDNFIDSTFQLKQNTQVVSFTVDHDYIGALAFKKGKIHVENIILYPLDSLLKEFIR</sequence>
<keyword evidence="6" id="KW-1185">Reference proteome</keyword>
<dbReference type="GO" id="GO:0008897">
    <property type="term" value="F:holo-[acyl-carrier-protein] synthase activity"/>
    <property type="evidence" value="ECO:0007669"/>
    <property type="project" value="InterPro"/>
</dbReference>
<evidence type="ECO:0000259" key="4">
    <source>
        <dbReference type="Pfam" id="PF22624"/>
    </source>
</evidence>
<gene>
    <name evidence="5" type="ORF">DFQ06_2957</name>
</gene>
<dbReference type="PANTHER" id="PTHR12215:SF10">
    <property type="entry name" value="L-AMINOADIPATE-SEMIALDEHYDE DEHYDROGENASE-PHOSPHOPANTETHEINYL TRANSFERASE"/>
    <property type="match status" value="1"/>
</dbReference>
<dbReference type="Gene3D" id="3.90.470.20">
    <property type="entry name" value="4'-phosphopantetheinyl transferase domain"/>
    <property type="match status" value="2"/>
</dbReference>
<evidence type="ECO:0000256" key="1">
    <source>
        <dbReference type="ARBA" id="ARBA00010990"/>
    </source>
</evidence>
<dbReference type="Pfam" id="PF22624">
    <property type="entry name" value="AASDHPPT_N"/>
    <property type="match status" value="1"/>
</dbReference>
<evidence type="ECO:0000313" key="5">
    <source>
        <dbReference type="EMBL" id="TDY60950.1"/>
    </source>
</evidence>
<dbReference type="InterPro" id="IPR055066">
    <property type="entry name" value="AASDHPPT_N"/>
</dbReference>
<accession>A0A4R8M6G1</accession>
<comment type="caution">
    <text evidence="5">The sequence shown here is derived from an EMBL/GenBank/DDBJ whole genome shotgun (WGS) entry which is preliminary data.</text>
</comment>
<reference evidence="5 6" key="1">
    <citation type="submission" date="2019-03" db="EMBL/GenBank/DDBJ databases">
        <title>Genomic Encyclopedia of Type Strains, Phase III (KMG-III): the genomes of soil and plant-associated and newly described type strains.</title>
        <authorList>
            <person name="Whitman W."/>
        </authorList>
    </citation>
    <scope>NUCLEOTIDE SEQUENCE [LARGE SCALE GENOMIC DNA]</scope>
    <source>
        <strain evidence="5 6">CECT 8301</strain>
    </source>
</reference>
<dbReference type="AlphaFoldDB" id="A0A4R8M6G1"/>
<dbReference type="InterPro" id="IPR008278">
    <property type="entry name" value="4-PPantetheinyl_Trfase_dom"/>
</dbReference>
<dbReference type="InterPro" id="IPR037143">
    <property type="entry name" value="4-PPantetheinyl_Trfase_dom_sf"/>
</dbReference>
<proteinExistence type="inferred from homology"/>
<evidence type="ECO:0000313" key="6">
    <source>
        <dbReference type="Proteomes" id="UP000294824"/>
    </source>
</evidence>
<organism evidence="5 6">
    <name type="scientific">Algibacter lectus</name>
    <dbReference type="NCBI Taxonomy" id="221126"/>
    <lineage>
        <taxon>Bacteria</taxon>
        <taxon>Pseudomonadati</taxon>
        <taxon>Bacteroidota</taxon>
        <taxon>Flavobacteriia</taxon>
        <taxon>Flavobacteriales</taxon>
        <taxon>Flavobacteriaceae</taxon>
        <taxon>Algibacter</taxon>
    </lineage>
</organism>
<dbReference type="GO" id="GO:0000287">
    <property type="term" value="F:magnesium ion binding"/>
    <property type="evidence" value="ECO:0007669"/>
    <property type="project" value="InterPro"/>
</dbReference>
<name>A0A4R8M6G1_9FLAO</name>
<feature type="domain" description="4'-phosphopantetheinyl transferase" evidence="3">
    <location>
        <begin position="131"/>
        <end position="201"/>
    </location>
</feature>
<evidence type="ECO:0000256" key="2">
    <source>
        <dbReference type="ARBA" id="ARBA00022679"/>
    </source>
</evidence>
<evidence type="ECO:0000259" key="3">
    <source>
        <dbReference type="Pfam" id="PF01648"/>
    </source>
</evidence>